<protein>
    <submittedName>
        <fullName evidence="8">ABC transporter ATP-binding protein</fullName>
    </submittedName>
</protein>
<dbReference type="InterPro" id="IPR003439">
    <property type="entry name" value="ABC_transporter-like_ATP-bd"/>
</dbReference>
<sequence length="575" mass="66097">MAQQRTILSINDLVVKFRVRSKTLTAIRNISFDIYDGETVAIVGESGSGKSVLTKTLTNMIDSNGYIAKGSIDYFPSDLTKVDPFADIKTDVDLVQYHRNALETSTKDIVRRSNKKTIRELKKQIKTIDDNNPKKLENKINRLEEKLSKNDDDGNFSGNNRKLVKEAELKQKLASEKHLYSLSNDEKAREHEIKEINRKIKDLKQENYNFSRISAAKKRFIHNGIWNLISYKEMTDEDKKDKYMYKVLKPYYKKLEKLTLLKTIEFHLRDTYSHVVHEKDYEITNDEIEFLQETWKLEKRNYFSKKHNAERDLRDLRGGTIATIFQDPMTSLNPLLTVGYQLIEAIREHQDISHKAAKDEAIDLLRKVGITNPEKRMKDIPGRYSGGMRQRVVIAIALACKPKILICDEPTTALDVTIQAQILKLIKDLKKEYGFTVIFITHDLGVVANIADRVAVVYAGQIIEFGTTAEIFEDPKHPYTWALLSSLPQLGKEGEKLFAIDGTPPSLFNKIQGDAFAPRNKYALDIDYLYEPPLFKVTDTHFAKTWLLDPRAPKVEKPVELSRLKQAIEEQKVGD</sequence>
<dbReference type="PANTHER" id="PTHR43297:SF2">
    <property type="entry name" value="DIPEPTIDE TRANSPORT ATP-BINDING PROTEIN DPPD"/>
    <property type="match status" value="1"/>
</dbReference>
<dbReference type="InterPro" id="IPR017871">
    <property type="entry name" value="ABC_transporter-like_CS"/>
</dbReference>
<evidence type="ECO:0000256" key="6">
    <source>
        <dbReference type="ARBA" id="ARBA00022840"/>
    </source>
</evidence>
<evidence type="ECO:0000256" key="4">
    <source>
        <dbReference type="ARBA" id="ARBA00022475"/>
    </source>
</evidence>
<accession>A0A291IR28</accession>
<evidence type="ECO:0000256" key="5">
    <source>
        <dbReference type="ARBA" id="ARBA00022741"/>
    </source>
</evidence>
<keyword evidence="4" id="KW-1003">Cell membrane</keyword>
<dbReference type="Proteomes" id="UP000232227">
    <property type="component" value="Chromosome"/>
</dbReference>
<keyword evidence="6 8" id="KW-0067">ATP-binding</keyword>
<dbReference type="KEGG" id="mlac:CP520_00535"/>
<dbReference type="GO" id="GO:0015833">
    <property type="term" value="P:peptide transport"/>
    <property type="evidence" value="ECO:0007669"/>
    <property type="project" value="InterPro"/>
</dbReference>
<dbReference type="SMART" id="SM00382">
    <property type="entry name" value="AAA"/>
    <property type="match status" value="1"/>
</dbReference>
<dbReference type="EMBL" id="CP023668">
    <property type="protein sequence ID" value="ATG97249.1"/>
    <property type="molecule type" value="Genomic_DNA"/>
</dbReference>
<organism evidence="8 9">
    <name type="scientific">Mesoplasma lactucae ATCC 49193</name>
    <dbReference type="NCBI Taxonomy" id="81460"/>
    <lineage>
        <taxon>Bacteria</taxon>
        <taxon>Bacillati</taxon>
        <taxon>Mycoplasmatota</taxon>
        <taxon>Mollicutes</taxon>
        <taxon>Entomoplasmatales</taxon>
        <taxon>Entomoplasmataceae</taxon>
        <taxon>Mesoplasma</taxon>
    </lineage>
</organism>
<dbReference type="InterPro" id="IPR050388">
    <property type="entry name" value="ABC_Ni/Peptide_Import"/>
</dbReference>
<evidence type="ECO:0000256" key="3">
    <source>
        <dbReference type="ARBA" id="ARBA00022448"/>
    </source>
</evidence>
<evidence type="ECO:0000313" key="8">
    <source>
        <dbReference type="EMBL" id="ATG97249.1"/>
    </source>
</evidence>
<evidence type="ECO:0000256" key="2">
    <source>
        <dbReference type="ARBA" id="ARBA00005417"/>
    </source>
</evidence>
<dbReference type="AlphaFoldDB" id="A0A291IR28"/>
<dbReference type="NCBIfam" id="NF043079">
    <property type="entry name" value="MMSYN1_0167"/>
    <property type="match status" value="1"/>
</dbReference>
<proteinExistence type="inferred from homology"/>
<keyword evidence="7" id="KW-0472">Membrane</keyword>
<keyword evidence="5" id="KW-0547">Nucleotide-binding</keyword>
<comment type="subcellular location">
    <subcellularLocation>
        <location evidence="1">Cell membrane</location>
        <topology evidence="1">Peripheral membrane protein</topology>
    </subcellularLocation>
</comment>
<dbReference type="PROSITE" id="PS00211">
    <property type="entry name" value="ABC_TRANSPORTER_1"/>
    <property type="match status" value="1"/>
</dbReference>
<evidence type="ECO:0000313" key="9">
    <source>
        <dbReference type="Proteomes" id="UP000232227"/>
    </source>
</evidence>
<dbReference type="GO" id="GO:0016887">
    <property type="term" value="F:ATP hydrolysis activity"/>
    <property type="evidence" value="ECO:0007669"/>
    <property type="project" value="InterPro"/>
</dbReference>
<comment type="similarity">
    <text evidence="2">Belongs to the ABC transporter superfamily.</text>
</comment>
<dbReference type="PANTHER" id="PTHR43297">
    <property type="entry name" value="OLIGOPEPTIDE TRANSPORT ATP-BINDING PROTEIN APPD"/>
    <property type="match status" value="1"/>
</dbReference>
<dbReference type="GO" id="GO:0005886">
    <property type="term" value="C:plasma membrane"/>
    <property type="evidence" value="ECO:0007669"/>
    <property type="project" value="UniProtKB-SubCell"/>
</dbReference>
<dbReference type="Pfam" id="PF00005">
    <property type="entry name" value="ABC_tran"/>
    <property type="match status" value="2"/>
</dbReference>
<keyword evidence="9" id="KW-1185">Reference proteome</keyword>
<dbReference type="Pfam" id="PF08352">
    <property type="entry name" value="oligo_HPY"/>
    <property type="match status" value="1"/>
</dbReference>
<dbReference type="Gene3D" id="3.40.50.300">
    <property type="entry name" value="P-loop containing nucleotide triphosphate hydrolases"/>
    <property type="match status" value="2"/>
</dbReference>
<dbReference type="InterPro" id="IPR013563">
    <property type="entry name" value="Oligopep_ABC_C"/>
</dbReference>
<name>A0A291IR28_9MOLU</name>
<dbReference type="CDD" id="cd03257">
    <property type="entry name" value="ABC_NikE_OppD_transporters"/>
    <property type="match status" value="1"/>
</dbReference>
<dbReference type="SUPFAM" id="SSF52540">
    <property type="entry name" value="P-loop containing nucleoside triphosphate hydrolases"/>
    <property type="match status" value="2"/>
</dbReference>
<dbReference type="InterPro" id="IPR027417">
    <property type="entry name" value="P-loop_NTPase"/>
</dbReference>
<dbReference type="OrthoDB" id="9779287at2"/>
<dbReference type="RefSeq" id="WP_096862537.1">
    <property type="nucleotide sequence ID" value="NZ_CP023668.1"/>
</dbReference>
<dbReference type="PROSITE" id="PS50893">
    <property type="entry name" value="ABC_TRANSPORTER_2"/>
    <property type="match status" value="1"/>
</dbReference>
<dbReference type="InterPro" id="IPR003593">
    <property type="entry name" value="AAA+_ATPase"/>
</dbReference>
<evidence type="ECO:0000256" key="7">
    <source>
        <dbReference type="ARBA" id="ARBA00023136"/>
    </source>
</evidence>
<evidence type="ECO:0000256" key="1">
    <source>
        <dbReference type="ARBA" id="ARBA00004202"/>
    </source>
</evidence>
<dbReference type="NCBIfam" id="TIGR01727">
    <property type="entry name" value="oligo_HPY"/>
    <property type="match status" value="1"/>
</dbReference>
<dbReference type="GO" id="GO:0005524">
    <property type="term" value="F:ATP binding"/>
    <property type="evidence" value="ECO:0007669"/>
    <property type="project" value="UniProtKB-KW"/>
</dbReference>
<gene>
    <name evidence="8" type="ORF">CP520_00535</name>
</gene>
<reference evidence="8 9" key="1">
    <citation type="submission" date="2017-09" db="EMBL/GenBank/DDBJ databases">
        <title>SPAdes assembly of the Mesoplasma lactucae genome.</title>
        <authorList>
            <person name="Knight T.F."/>
            <person name="Rubinstein R."/>
            <person name="Citino T."/>
        </authorList>
    </citation>
    <scope>NUCLEOTIDE SEQUENCE [LARGE SCALE GENOMIC DNA]</scope>
    <source>
        <strain evidence="8 9">831-C4</strain>
    </source>
</reference>
<keyword evidence="3" id="KW-0813">Transport</keyword>